<feature type="region of interest" description="Disordered" evidence="1">
    <location>
        <begin position="389"/>
        <end position="423"/>
    </location>
</feature>
<gene>
    <name evidence="3" type="ORF">ASPACDRAFT_47746</name>
</gene>
<dbReference type="VEuPathDB" id="FungiDB:ASPACDRAFT_47746"/>
<dbReference type="OMA" id="FYAVSNQ"/>
<dbReference type="InterPro" id="IPR036047">
    <property type="entry name" value="F-box-like_dom_sf"/>
</dbReference>
<proteinExistence type="predicted"/>
<dbReference type="SUPFAM" id="SSF81383">
    <property type="entry name" value="F-box domain"/>
    <property type="match status" value="1"/>
</dbReference>
<protein>
    <recommendedName>
        <fullName evidence="2">F-box domain-containing protein</fullName>
    </recommendedName>
</protein>
<dbReference type="PROSITE" id="PS50181">
    <property type="entry name" value="FBOX"/>
    <property type="match status" value="1"/>
</dbReference>
<evidence type="ECO:0000313" key="3">
    <source>
        <dbReference type="EMBL" id="OJJ95392.1"/>
    </source>
</evidence>
<name>A0A1L9WGU9_ASPA1</name>
<feature type="region of interest" description="Disordered" evidence="1">
    <location>
        <begin position="467"/>
        <end position="532"/>
    </location>
</feature>
<dbReference type="AlphaFoldDB" id="A0A1L9WGU9"/>
<dbReference type="CDD" id="cd09917">
    <property type="entry name" value="F-box_SF"/>
    <property type="match status" value="1"/>
</dbReference>
<evidence type="ECO:0000313" key="4">
    <source>
        <dbReference type="Proteomes" id="UP000184546"/>
    </source>
</evidence>
<dbReference type="OrthoDB" id="5359231at2759"/>
<sequence length="700" mass="79414">MDTAHRPPKNLDCIPYDVFYQIASRLGSQDLVQLGRVNGALYRLVQDENIARKAIENELRHTTEGQEAIAARKGYRKALGRVFDIREAFATAQPYSASLLAYGSSFLYGGGALTYIYREEIRVLDVHGASCTEQVLNLHRVVSRIIPSCDPNEETIHIRLMQYHDWNLAFTVEREDTEETWLIAVDMRPKLECHKTGRLRFITRLPDTRRLFVRLNTRYIYWGTHSMLSADGHLQWVVECADLQTGRNTTRAPLILDNFSGHDISQNVCFGVYDDHLYAVSTMIGHEAEEIDWTSYYVWLCVSPTEESKQSTINFKWRRQHREGPVNDTWSDLSLRVDEATKQLMILECRREWINSGSENIRTYYMQSLPSPAEIEQSKQERFAGLLRRTRNAPPPPAVLPDEPLTRTLDSTNKPRYEPPQKRIRRHYHQEYPPGTDLAKRRDFILARTKYRTYNLSSSTFVDLVTDAAGPQPGNSSNSTTTSGRIPTDQLRLRLTSRKRKSPIDSAGEEVEPGLLYPPELDDQDSPSRQPIDHSEERFESLGVHMWPPDHAPAALTQLLSPTKRIASSEVRAAADERSLVYSVDAPDSSDGDQAILFVNFDPLLRLPGLQRLDMTDGRVRAMQRPPQEAAEPTHPAGKGERVRVGDVAQMESTRHTSFGTKRTAAAGMGVGKGGRGSPVPSVREEGAMYLRLGRGFWLR</sequence>
<evidence type="ECO:0000259" key="2">
    <source>
        <dbReference type="PROSITE" id="PS50181"/>
    </source>
</evidence>
<dbReference type="GeneID" id="30975818"/>
<accession>A0A1L9WGU9</accession>
<dbReference type="RefSeq" id="XP_020051732.1">
    <property type="nucleotide sequence ID" value="XM_020202004.1"/>
</dbReference>
<dbReference type="EMBL" id="KV878989">
    <property type="protein sequence ID" value="OJJ95392.1"/>
    <property type="molecule type" value="Genomic_DNA"/>
</dbReference>
<dbReference type="STRING" id="690307.A0A1L9WGU9"/>
<evidence type="ECO:0000256" key="1">
    <source>
        <dbReference type="SAM" id="MobiDB-lite"/>
    </source>
</evidence>
<dbReference type="Proteomes" id="UP000184546">
    <property type="component" value="Unassembled WGS sequence"/>
</dbReference>
<organism evidence="3 4">
    <name type="scientific">Aspergillus aculeatus (strain ATCC 16872 / CBS 172.66 / WB 5094)</name>
    <dbReference type="NCBI Taxonomy" id="690307"/>
    <lineage>
        <taxon>Eukaryota</taxon>
        <taxon>Fungi</taxon>
        <taxon>Dikarya</taxon>
        <taxon>Ascomycota</taxon>
        <taxon>Pezizomycotina</taxon>
        <taxon>Eurotiomycetes</taxon>
        <taxon>Eurotiomycetidae</taxon>
        <taxon>Eurotiales</taxon>
        <taxon>Aspergillaceae</taxon>
        <taxon>Aspergillus</taxon>
        <taxon>Aspergillus subgen. Circumdati</taxon>
    </lineage>
</organism>
<dbReference type="InterPro" id="IPR001810">
    <property type="entry name" value="F-box_dom"/>
</dbReference>
<reference evidence="4" key="1">
    <citation type="journal article" date="2017" name="Genome Biol.">
        <title>Comparative genomics reveals high biological diversity and specific adaptations in the industrially and medically important fungal genus Aspergillus.</title>
        <authorList>
            <person name="de Vries R.P."/>
            <person name="Riley R."/>
            <person name="Wiebenga A."/>
            <person name="Aguilar-Osorio G."/>
            <person name="Amillis S."/>
            <person name="Uchima C.A."/>
            <person name="Anderluh G."/>
            <person name="Asadollahi M."/>
            <person name="Askin M."/>
            <person name="Barry K."/>
            <person name="Battaglia E."/>
            <person name="Bayram O."/>
            <person name="Benocci T."/>
            <person name="Braus-Stromeyer S.A."/>
            <person name="Caldana C."/>
            <person name="Canovas D."/>
            <person name="Cerqueira G.C."/>
            <person name="Chen F."/>
            <person name="Chen W."/>
            <person name="Choi C."/>
            <person name="Clum A."/>
            <person name="Dos Santos R.A."/>
            <person name="Damasio A.R."/>
            <person name="Diallinas G."/>
            <person name="Emri T."/>
            <person name="Fekete E."/>
            <person name="Flipphi M."/>
            <person name="Freyberg S."/>
            <person name="Gallo A."/>
            <person name="Gournas C."/>
            <person name="Habgood R."/>
            <person name="Hainaut M."/>
            <person name="Harispe M.L."/>
            <person name="Henrissat B."/>
            <person name="Hilden K.S."/>
            <person name="Hope R."/>
            <person name="Hossain A."/>
            <person name="Karabika E."/>
            <person name="Karaffa L."/>
            <person name="Karanyi Z."/>
            <person name="Krasevec N."/>
            <person name="Kuo A."/>
            <person name="Kusch H."/>
            <person name="LaButti K."/>
            <person name="Lagendijk E.L."/>
            <person name="Lapidus A."/>
            <person name="Levasseur A."/>
            <person name="Lindquist E."/>
            <person name="Lipzen A."/>
            <person name="Logrieco A.F."/>
            <person name="MacCabe A."/>
            <person name="Maekelae M.R."/>
            <person name="Malavazi I."/>
            <person name="Melin P."/>
            <person name="Meyer V."/>
            <person name="Mielnichuk N."/>
            <person name="Miskei M."/>
            <person name="Molnar A.P."/>
            <person name="Mule G."/>
            <person name="Ngan C.Y."/>
            <person name="Orejas M."/>
            <person name="Orosz E."/>
            <person name="Ouedraogo J.P."/>
            <person name="Overkamp K.M."/>
            <person name="Park H.-S."/>
            <person name="Perrone G."/>
            <person name="Piumi F."/>
            <person name="Punt P.J."/>
            <person name="Ram A.F."/>
            <person name="Ramon A."/>
            <person name="Rauscher S."/>
            <person name="Record E."/>
            <person name="Riano-Pachon D.M."/>
            <person name="Robert V."/>
            <person name="Roehrig J."/>
            <person name="Ruller R."/>
            <person name="Salamov A."/>
            <person name="Salih N.S."/>
            <person name="Samson R.A."/>
            <person name="Sandor E."/>
            <person name="Sanguinetti M."/>
            <person name="Schuetze T."/>
            <person name="Sepcic K."/>
            <person name="Shelest E."/>
            <person name="Sherlock G."/>
            <person name="Sophianopoulou V."/>
            <person name="Squina F.M."/>
            <person name="Sun H."/>
            <person name="Susca A."/>
            <person name="Todd R.B."/>
            <person name="Tsang A."/>
            <person name="Unkles S.E."/>
            <person name="van de Wiele N."/>
            <person name="van Rossen-Uffink D."/>
            <person name="Oliveira J.V."/>
            <person name="Vesth T.C."/>
            <person name="Visser J."/>
            <person name="Yu J.-H."/>
            <person name="Zhou M."/>
            <person name="Andersen M.R."/>
            <person name="Archer D.B."/>
            <person name="Baker S.E."/>
            <person name="Benoit I."/>
            <person name="Brakhage A.A."/>
            <person name="Braus G.H."/>
            <person name="Fischer R."/>
            <person name="Frisvad J.C."/>
            <person name="Goldman G.H."/>
            <person name="Houbraken J."/>
            <person name="Oakley B."/>
            <person name="Pocsi I."/>
            <person name="Scazzocchio C."/>
            <person name="Seiboth B."/>
            <person name="vanKuyk P.A."/>
            <person name="Wortman J."/>
            <person name="Dyer P.S."/>
            <person name="Grigoriev I.V."/>
        </authorList>
    </citation>
    <scope>NUCLEOTIDE SEQUENCE [LARGE SCALE GENOMIC DNA]</scope>
    <source>
        <strain evidence="4">ATCC 16872 / CBS 172.66 / WB 5094</strain>
    </source>
</reference>
<keyword evidence="4" id="KW-1185">Reference proteome</keyword>
<feature type="domain" description="F-box" evidence="2">
    <location>
        <begin position="8"/>
        <end position="54"/>
    </location>
</feature>